<proteinExistence type="predicted"/>
<accession>A0AAW0WWR3</accession>
<comment type="caution">
    <text evidence="1">The sequence shown here is derived from an EMBL/GenBank/DDBJ whole genome shotgun (WGS) entry which is preliminary data.</text>
</comment>
<dbReference type="EMBL" id="JARKIK010000045">
    <property type="protein sequence ID" value="KAK8736087.1"/>
    <property type="molecule type" value="Genomic_DNA"/>
</dbReference>
<organism evidence="1 2">
    <name type="scientific">Cherax quadricarinatus</name>
    <name type="common">Australian red claw crayfish</name>
    <dbReference type="NCBI Taxonomy" id="27406"/>
    <lineage>
        <taxon>Eukaryota</taxon>
        <taxon>Metazoa</taxon>
        <taxon>Ecdysozoa</taxon>
        <taxon>Arthropoda</taxon>
        <taxon>Crustacea</taxon>
        <taxon>Multicrustacea</taxon>
        <taxon>Malacostraca</taxon>
        <taxon>Eumalacostraca</taxon>
        <taxon>Eucarida</taxon>
        <taxon>Decapoda</taxon>
        <taxon>Pleocyemata</taxon>
        <taxon>Astacidea</taxon>
        <taxon>Parastacoidea</taxon>
        <taxon>Parastacidae</taxon>
        <taxon>Cherax</taxon>
    </lineage>
</organism>
<name>A0AAW0WWR3_CHEQU</name>
<dbReference type="Proteomes" id="UP001445076">
    <property type="component" value="Unassembled WGS sequence"/>
</dbReference>
<sequence>MKPPKIRRHSNTYGRRGSRSYCDALSICNMVERFDKIDVEAYCREADAGVYSQGGWYSGEGRVAKAGVFARATAGRAEVNFTVFGAYAEGPCAGVGAKFAHVPLTPIIGAAAGAEASFCKAGVTAGPVVAEVNLNLNTSISVGTTHASLNILGFGASIGSTTYIATPLGKIGFAL</sequence>
<gene>
    <name evidence="1" type="ORF">OTU49_005229</name>
</gene>
<dbReference type="AlphaFoldDB" id="A0AAW0WWR3"/>
<evidence type="ECO:0000313" key="2">
    <source>
        <dbReference type="Proteomes" id="UP001445076"/>
    </source>
</evidence>
<reference evidence="1 2" key="1">
    <citation type="journal article" date="2024" name="BMC Genomics">
        <title>Genome assembly of redclaw crayfish (Cherax quadricarinatus) provides insights into its immune adaptation and hypoxia tolerance.</title>
        <authorList>
            <person name="Liu Z."/>
            <person name="Zheng J."/>
            <person name="Li H."/>
            <person name="Fang K."/>
            <person name="Wang S."/>
            <person name="He J."/>
            <person name="Zhou D."/>
            <person name="Weng S."/>
            <person name="Chi M."/>
            <person name="Gu Z."/>
            <person name="He J."/>
            <person name="Li F."/>
            <person name="Wang M."/>
        </authorList>
    </citation>
    <scope>NUCLEOTIDE SEQUENCE [LARGE SCALE GENOMIC DNA]</scope>
    <source>
        <strain evidence="1">ZL_2023a</strain>
    </source>
</reference>
<evidence type="ECO:0000313" key="1">
    <source>
        <dbReference type="EMBL" id="KAK8736087.1"/>
    </source>
</evidence>
<protein>
    <submittedName>
        <fullName evidence="1">Uncharacterized protein</fullName>
    </submittedName>
</protein>
<keyword evidence="2" id="KW-1185">Reference proteome</keyword>